<dbReference type="Proteomes" id="UP001501072">
    <property type="component" value="Unassembled WGS sequence"/>
</dbReference>
<dbReference type="EMBL" id="BAAAHU010000002">
    <property type="protein sequence ID" value="GAA1003086.1"/>
    <property type="molecule type" value="Genomic_DNA"/>
</dbReference>
<sequence length="172" mass="18444">MLSEPCGNAVRACGDFVPLVAEPEPVTADSGNPLCGGVFAPTAARVRLHDPRRDLRPRSTGVRLDDPYAGSGRGPAPVELLAPDRQVAETPVGERIRCRAPLPGSRALPCGDRSEAGRTGCSRQNVLQGERTAVDQWRAAGRQGALSRTRRCGRPLTRVAVGRGERPARRHR</sequence>
<gene>
    <name evidence="2" type="ORF">GCM10009564_02120</name>
</gene>
<proteinExistence type="predicted"/>
<reference evidence="3" key="1">
    <citation type="journal article" date="2019" name="Int. J. Syst. Evol. Microbiol.">
        <title>The Global Catalogue of Microorganisms (GCM) 10K type strain sequencing project: providing services to taxonomists for standard genome sequencing and annotation.</title>
        <authorList>
            <consortium name="The Broad Institute Genomics Platform"/>
            <consortium name="The Broad Institute Genome Sequencing Center for Infectious Disease"/>
            <person name="Wu L."/>
            <person name="Ma J."/>
        </authorList>
    </citation>
    <scope>NUCLEOTIDE SEQUENCE [LARGE SCALE GENOMIC DNA]</scope>
    <source>
        <strain evidence="3">JCM 11269</strain>
    </source>
</reference>
<comment type="caution">
    <text evidence="2">The sequence shown here is derived from an EMBL/GenBank/DDBJ whole genome shotgun (WGS) entry which is preliminary data.</text>
</comment>
<evidence type="ECO:0000313" key="3">
    <source>
        <dbReference type="Proteomes" id="UP001501072"/>
    </source>
</evidence>
<keyword evidence="3" id="KW-1185">Reference proteome</keyword>
<accession>A0ABP4DA58</accession>
<evidence type="ECO:0000313" key="2">
    <source>
        <dbReference type="EMBL" id="GAA1003086.1"/>
    </source>
</evidence>
<feature type="region of interest" description="Disordered" evidence="1">
    <location>
        <begin position="51"/>
        <end position="78"/>
    </location>
</feature>
<protein>
    <submittedName>
        <fullName evidence="2">Uncharacterized protein</fullName>
    </submittedName>
</protein>
<feature type="region of interest" description="Disordered" evidence="1">
    <location>
        <begin position="103"/>
        <end position="123"/>
    </location>
</feature>
<organism evidence="2 3">
    <name type="scientific">Streptomyces thermogriseus</name>
    <dbReference type="NCBI Taxonomy" id="75292"/>
    <lineage>
        <taxon>Bacteria</taxon>
        <taxon>Bacillati</taxon>
        <taxon>Actinomycetota</taxon>
        <taxon>Actinomycetes</taxon>
        <taxon>Kitasatosporales</taxon>
        <taxon>Streptomycetaceae</taxon>
        <taxon>Streptomyces</taxon>
    </lineage>
</organism>
<name>A0ABP4DA58_9ACTN</name>
<evidence type="ECO:0000256" key="1">
    <source>
        <dbReference type="SAM" id="MobiDB-lite"/>
    </source>
</evidence>